<evidence type="ECO:0000256" key="3">
    <source>
        <dbReference type="ARBA" id="ARBA00022679"/>
    </source>
</evidence>
<organism evidence="5 6">
    <name type="scientific">Anaerolinea thermophila (strain DSM 14523 / JCM 11388 / NBRC 100420 / UNI-1)</name>
    <dbReference type="NCBI Taxonomy" id="926569"/>
    <lineage>
        <taxon>Bacteria</taxon>
        <taxon>Bacillati</taxon>
        <taxon>Chloroflexota</taxon>
        <taxon>Anaerolineae</taxon>
        <taxon>Anaerolineales</taxon>
        <taxon>Anaerolineaceae</taxon>
        <taxon>Anaerolinea</taxon>
    </lineage>
</organism>
<dbReference type="Pfam" id="PF13641">
    <property type="entry name" value="Glyco_tranf_2_3"/>
    <property type="match status" value="1"/>
</dbReference>
<dbReference type="Gene3D" id="3.90.550.10">
    <property type="entry name" value="Spore Coat Polysaccharide Biosynthesis Protein SpsA, Chain A"/>
    <property type="match status" value="1"/>
</dbReference>
<sequence length="422" mass="48171">MDALDARTLRAVFSFVLTLLQLPAMGVFLYFITLSAFAWVRRQEPNAAQFPLKHRFALVVPSHNEQLVIGKIVENLKALDYPADLYDIVVIADNCTDATAQAAREAGALVLERFDAIRKGKGYALEWVFPQLFQRTPAYDAVCIFDSDNLVSPNFLKEMNKHLCLGHKVVQGYLDSKNPLDTWISANNSIAFWIGNRMYQLPRSYLGLSNVLGGTGMMIASDVLKSIGWGATCLTEDLEFTVKVVLQGMKVHWAHDAVIYDEKPLGLRQSMRQRVRWMKGQADVISRFFIPLLKRFWTQRDWVALDLAVYILQPVFILVNFFCLIMGLILSAVFPQPVQSETNAVISQILFLLMLYMNGFFLFLEGRASPAVLGYFLTYPLYNLTWIPVVMVGFWKKNHKEWSHTLHTRVLDLREVPHVRKA</sequence>
<evidence type="ECO:0000256" key="2">
    <source>
        <dbReference type="ARBA" id="ARBA00022676"/>
    </source>
</evidence>
<protein>
    <submittedName>
        <fullName evidence="5">Glycosyltransferase</fullName>
        <ecNumber evidence="5">2.4.-.-</ecNumber>
    </submittedName>
</protein>
<dbReference type="EMBL" id="AP012029">
    <property type="protein sequence ID" value="BAJ62076.1"/>
    <property type="molecule type" value="Genomic_DNA"/>
</dbReference>
<proteinExistence type="inferred from homology"/>
<keyword evidence="4" id="KW-0472">Membrane</keyword>
<keyword evidence="6" id="KW-1185">Reference proteome</keyword>
<feature type="transmembrane region" description="Helical" evidence="4">
    <location>
        <begin position="303"/>
        <end position="333"/>
    </location>
</feature>
<dbReference type="PANTHER" id="PTHR43630:SF1">
    <property type="entry name" value="POLY-BETA-1,6-N-ACETYL-D-GLUCOSAMINE SYNTHASE"/>
    <property type="match status" value="1"/>
</dbReference>
<dbReference type="InterPro" id="IPR029044">
    <property type="entry name" value="Nucleotide-diphossugar_trans"/>
</dbReference>
<name>E8MYD1_ANATU</name>
<feature type="transmembrane region" description="Helical" evidence="4">
    <location>
        <begin position="376"/>
        <end position="395"/>
    </location>
</feature>
<keyword evidence="3 5" id="KW-0808">Transferase</keyword>
<comment type="similarity">
    <text evidence="1">Belongs to the glycosyltransferase 2 family.</text>
</comment>
<keyword evidence="2 5" id="KW-0328">Glycosyltransferase</keyword>
<dbReference type="SUPFAM" id="SSF53448">
    <property type="entry name" value="Nucleotide-diphospho-sugar transferases"/>
    <property type="match status" value="1"/>
</dbReference>
<keyword evidence="4" id="KW-0812">Transmembrane</keyword>
<feature type="transmembrane region" description="Helical" evidence="4">
    <location>
        <begin position="345"/>
        <end position="364"/>
    </location>
</feature>
<evidence type="ECO:0000313" key="5">
    <source>
        <dbReference type="EMBL" id="BAJ62076.1"/>
    </source>
</evidence>
<dbReference type="eggNOG" id="COG1215">
    <property type="taxonomic scope" value="Bacteria"/>
</dbReference>
<dbReference type="AlphaFoldDB" id="E8MYD1"/>
<keyword evidence="4" id="KW-1133">Transmembrane helix</keyword>
<evidence type="ECO:0000313" key="6">
    <source>
        <dbReference type="Proteomes" id="UP000008922"/>
    </source>
</evidence>
<dbReference type="OrthoDB" id="9797391at2"/>
<reference evidence="5 6" key="1">
    <citation type="submission" date="2010-12" db="EMBL/GenBank/DDBJ databases">
        <title>Whole genome sequence of Anaerolinea thermophila UNI-1.</title>
        <authorList>
            <person name="Narita-Yamada S."/>
            <person name="Kishi E."/>
            <person name="Watanabe Y."/>
            <person name="Takasaki K."/>
            <person name="Ankai A."/>
            <person name="Oguchi A."/>
            <person name="Fukui S."/>
            <person name="Takahashi M."/>
            <person name="Yashiro I."/>
            <person name="Hosoyama A."/>
            <person name="Sekiguchi Y."/>
            <person name="Hanada S."/>
            <person name="Fujita N."/>
        </authorList>
    </citation>
    <scope>NUCLEOTIDE SEQUENCE [LARGE SCALE GENOMIC DNA]</scope>
    <source>
        <strain evidence="6">DSM 14523 / JCM 11388 / NBRC 100420 / UNI-1</strain>
    </source>
</reference>
<dbReference type="EC" id="2.4.-.-" evidence="5"/>
<dbReference type="KEGG" id="atm:ANT_00420"/>
<dbReference type="CDD" id="cd06438">
    <property type="entry name" value="EpsO_like"/>
    <property type="match status" value="1"/>
</dbReference>
<evidence type="ECO:0000256" key="4">
    <source>
        <dbReference type="SAM" id="Phobius"/>
    </source>
</evidence>
<accession>E8MYD1</accession>
<dbReference type="GO" id="GO:0016757">
    <property type="term" value="F:glycosyltransferase activity"/>
    <property type="evidence" value="ECO:0007669"/>
    <property type="project" value="UniProtKB-KW"/>
</dbReference>
<feature type="transmembrane region" description="Helical" evidence="4">
    <location>
        <begin position="12"/>
        <end position="40"/>
    </location>
</feature>
<dbReference type="FunCoup" id="E8MYD1">
    <property type="interactions" value="170"/>
</dbReference>
<dbReference type="Proteomes" id="UP000008922">
    <property type="component" value="Chromosome"/>
</dbReference>
<evidence type="ECO:0000256" key="1">
    <source>
        <dbReference type="ARBA" id="ARBA00006739"/>
    </source>
</evidence>
<dbReference type="STRING" id="926569.ANT_00420"/>
<dbReference type="InParanoid" id="E8MYD1"/>
<dbReference type="PANTHER" id="PTHR43630">
    <property type="entry name" value="POLY-BETA-1,6-N-ACETYL-D-GLUCOSAMINE SYNTHASE"/>
    <property type="match status" value="1"/>
</dbReference>
<dbReference type="RefSeq" id="WP_013558474.1">
    <property type="nucleotide sequence ID" value="NC_014960.1"/>
</dbReference>
<dbReference type="HOGENOM" id="CLU_023978_1_1_0"/>
<gene>
    <name evidence="5" type="ordered locus">ANT_00420</name>
</gene>